<accession>A0ABT8R9Q9</accession>
<dbReference type="Gene3D" id="2.160.20.120">
    <property type="match status" value="1"/>
</dbReference>
<protein>
    <submittedName>
        <fullName evidence="3">DUF2807 domain-containing protein</fullName>
    </submittedName>
</protein>
<comment type="caution">
    <text evidence="3">The sequence shown here is derived from an EMBL/GenBank/DDBJ whole genome shotgun (WGS) entry which is preliminary data.</text>
</comment>
<proteinExistence type="predicted"/>
<reference evidence="3" key="1">
    <citation type="submission" date="2023-07" db="EMBL/GenBank/DDBJ databases">
        <title>The genome sequence of Rhodocytophaga aerolata KACC 12507.</title>
        <authorList>
            <person name="Zhang X."/>
        </authorList>
    </citation>
    <scope>NUCLEOTIDE SEQUENCE</scope>
    <source>
        <strain evidence="3">KACC 12507</strain>
    </source>
</reference>
<keyword evidence="4" id="KW-1185">Reference proteome</keyword>
<evidence type="ECO:0000313" key="4">
    <source>
        <dbReference type="Proteomes" id="UP001168528"/>
    </source>
</evidence>
<evidence type="ECO:0000259" key="2">
    <source>
        <dbReference type="Pfam" id="PF10988"/>
    </source>
</evidence>
<dbReference type="InterPro" id="IPR021255">
    <property type="entry name" value="DUF2807"/>
</dbReference>
<gene>
    <name evidence="3" type="ORF">Q0590_21265</name>
</gene>
<dbReference type="RefSeq" id="WP_302039623.1">
    <property type="nucleotide sequence ID" value="NZ_JAUKPO010000014.1"/>
</dbReference>
<feature type="domain" description="Putative auto-transporter adhesin head GIN" evidence="2">
    <location>
        <begin position="44"/>
        <end position="231"/>
    </location>
</feature>
<evidence type="ECO:0000256" key="1">
    <source>
        <dbReference type="SAM" id="SignalP"/>
    </source>
</evidence>
<dbReference type="EMBL" id="JAUKPO010000014">
    <property type="protein sequence ID" value="MDO1448821.1"/>
    <property type="molecule type" value="Genomic_DNA"/>
</dbReference>
<feature type="chain" id="PRO_5046784079" evidence="1">
    <location>
        <begin position="22"/>
        <end position="247"/>
    </location>
</feature>
<keyword evidence="1" id="KW-0732">Signal</keyword>
<dbReference type="Pfam" id="PF10988">
    <property type="entry name" value="DUF2807"/>
    <property type="match status" value="1"/>
</dbReference>
<dbReference type="PROSITE" id="PS51257">
    <property type="entry name" value="PROKAR_LIPOPROTEIN"/>
    <property type="match status" value="1"/>
</dbReference>
<sequence>MNTWRLLAYLFLLNFSFQSCNQENAFDCVKSTGSIVQEERKLAPFHTIILEDNINLQLKPATSGLATIEAGKNLIPKIELRQKDDTLFISNKNTCEWVRSYKYPVSVTLTITPESFTLFHRGYGKVTSSEGLSVPDAYILSLDAGGNINLKLQTNSLILYSNSHALIELSGQATTASIWLNKSIGRVHAENLSVQQCSVEHGGSNEIRVLPMKELSVAILQNGNVAYYHEPEKLTSTIKGTGKLIKR</sequence>
<evidence type="ECO:0000313" key="3">
    <source>
        <dbReference type="EMBL" id="MDO1448821.1"/>
    </source>
</evidence>
<organism evidence="3 4">
    <name type="scientific">Rhodocytophaga aerolata</name>
    <dbReference type="NCBI Taxonomy" id="455078"/>
    <lineage>
        <taxon>Bacteria</taxon>
        <taxon>Pseudomonadati</taxon>
        <taxon>Bacteroidota</taxon>
        <taxon>Cytophagia</taxon>
        <taxon>Cytophagales</taxon>
        <taxon>Rhodocytophagaceae</taxon>
        <taxon>Rhodocytophaga</taxon>
    </lineage>
</organism>
<dbReference type="Proteomes" id="UP001168528">
    <property type="component" value="Unassembled WGS sequence"/>
</dbReference>
<name>A0ABT8R9Q9_9BACT</name>
<feature type="signal peptide" evidence="1">
    <location>
        <begin position="1"/>
        <end position="21"/>
    </location>
</feature>